<evidence type="ECO:0000313" key="3">
    <source>
        <dbReference type="EMBL" id="NEY72496.1"/>
    </source>
</evidence>
<keyword evidence="4" id="KW-1185">Reference proteome</keyword>
<keyword evidence="2" id="KW-0472">Membrane</keyword>
<dbReference type="EMBL" id="JAAIWM010000004">
    <property type="protein sequence ID" value="NEY72496.1"/>
    <property type="molecule type" value="Genomic_DNA"/>
</dbReference>
<feature type="compositionally biased region" description="Polar residues" evidence="1">
    <location>
        <begin position="84"/>
        <end position="93"/>
    </location>
</feature>
<dbReference type="Proteomes" id="UP000481043">
    <property type="component" value="Unassembled WGS sequence"/>
</dbReference>
<evidence type="ECO:0000256" key="2">
    <source>
        <dbReference type="SAM" id="Phobius"/>
    </source>
</evidence>
<organism evidence="3 4">
    <name type="scientific">Bacillus mesophilus</name>
    <dbReference type="NCBI Taxonomy" id="1808955"/>
    <lineage>
        <taxon>Bacteria</taxon>
        <taxon>Bacillati</taxon>
        <taxon>Bacillota</taxon>
        <taxon>Bacilli</taxon>
        <taxon>Bacillales</taxon>
        <taxon>Bacillaceae</taxon>
        <taxon>Bacillus</taxon>
    </lineage>
</organism>
<accession>A0A6M0Q805</accession>
<keyword evidence="2" id="KW-1133">Transmembrane helix</keyword>
<dbReference type="Gene3D" id="3.30.1490.480">
    <property type="entry name" value="Endolytic murein transglycosylase"/>
    <property type="match status" value="1"/>
</dbReference>
<protein>
    <submittedName>
        <fullName evidence="3">Endolytic transglycosylase MltG</fullName>
    </submittedName>
</protein>
<comment type="caution">
    <text evidence="3">The sequence shown here is derived from an EMBL/GenBank/DDBJ whole genome shotgun (WGS) entry which is preliminary data.</text>
</comment>
<reference evidence="3 4" key="1">
    <citation type="submission" date="2020-02" db="EMBL/GenBank/DDBJ databases">
        <title>Bacillus aquiflavi sp. nov., isolated from yellow water of strong flavor Chinese baijiu in Yibin region of China.</title>
        <authorList>
            <person name="Xie J."/>
        </authorList>
    </citation>
    <scope>NUCLEOTIDE SEQUENCE [LARGE SCALE GENOMIC DNA]</scope>
    <source>
        <strain evidence="3 4">SA4</strain>
    </source>
</reference>
<feature type="region of interest" description="Disordered" evidence="1">
    <location>
        <begin position="73"/>
        <end position="94"/>
    </location>
</feature>
<evidence type="ECO:0000313" key="4">
    <source>
        <dbReference type="Proteomes" id="UP000481043"/>
    </source>
</evidence>
<feature type="transmembrane region" description="Helical" evidence="2">
    <location>
        <begin position="7"/>
        <end position="26"/>
    </location>
</feature>
<proteinExistence type="predicted"/>
<gene>
    <name evidence="3" type="ORF">G4D63_12235</name>
</gene>
<keyword evidence="2" id="KW-0812">Transmembrane</keyword>
<sequence length="166" mass="17792">MNTNQKSSFAAGLLVATVICGSIYFLEPNQVSSVPTIESPSEAEIKESLTTAGYVILTEQEWEEQLAIVEAAEVEEEDPEVTESSTDTSNTGAEQEAVASLTILNVASGMTSFDVGKVLVTVGITDSAMSFVQEVEKRGVSNRLRPGTYEISSDMTVDQVISIVFK</sequence>
<evidence type="ECO:0000256" key="1">
    <source>
        <dbReference type="SAM" id="MobiDB-lite"/>
    </source>
</evidence>
<dbReference type="AlphaFoldDB" id="A0A6M0Q805"/>
<name>A0A6M0Q805_9BACI</name>
<dbReference type="RefSeq" id="WP_163179969.1">
    <property type="nucleotide sequence ID" value="NZ_JAAIWM010000004.1"/>
</dbReference>